<feature type="signal peptide" evidence="2">
    <location>
        <begin position="1"/>
        <end position="19"/>
    </location>
</feature>
<protein>
    <submittedName>
        <fullName evidence="3">Uncharacterized protein</fullName>
    </submittedName>
</protein>
<feature type="compositionally biased region" description="Pro residues" evidence="1">
    <location>
        <begin position="197"/>
        <end position="223"/>
    </location>
</feature>
<gene>
    <name evidence="3" type="ORF">JYU34_006406</name>
</gene>
<evidence type="ECO:0000256" key="1">
    <source>
        <dbReference type="SAM" id="MobiDB-lite"/>
    </source>
</evidence>
<dbReference type="Proteomes" id="UP000823941">
    <property type="component" value="Chromosome 9"/>
</dbReference>
<evidence type="ECO:0000256" key="2">
    <source>
        <dbReference type="SAM" id="SignalP"/>
    </source>
</evidence>
<keyword evidence="4" id="KW-1185">Reference proteome</keyword>
<reference evidence="3 4" key="1">
    <citation type="submission" date="2021-06" db="EMBL/GenBank/DDBJ databases">
        <title>A haploid diamondback moth (Plutella xylostella L.) genome assembly resolves 31 chromosomes and identifies a diamide resistance mutation.</title>
        <authorList>
            <person name="Ward C.M."/>
            <person name="Perry K.D."/>
            <person name="Baker G."/>
            <person name="Powis K."/>
            <person name="Heckel D.G."/>
            <person name="Baxter S.W."/>
        </authorList>
    </citation>
    <scope>NUCLEOTIDE SEQUENCE [LARGE SCALE GENOMIC DNA]</scope>
    <source>
        <strain evidence="3 4">LV</strain>
        <tissue evidence="3">Single pupa</tissue>
    </source>
</reference>
<feature type="region of interest" description="Disordered" evidence="1">
    <location>
        <begin position="154"/>
        <end position="242"/>
    </location>
</feature>
<dbReference type="EMBL" id="JAHIBW010000009">
    <property type="protein sequence ID" value="KAG7307809.1"/>
    <property type="molecule type" value="Genomic_DNA"/>
</dbReference>
<name>A0ABQ7QRZ1_PLUXY</name>
<evidence type="ECO:0000313" key="3">
    <source>
        <dbReference type="EMBL" id="KAG7307809.1"/>
    </source>
</evidence>
<keyword evidence="2" id="KW-0732">Signal</keyword>
<proteinExistence type="predicted"/>
<organism evidence="3 4">
    <name type="scientific">Plutella xylostella</name>
    <name type="common">Diamondback moth</name>
    <name type="synonym">Plutella maculipennis</name>
    <dbReference type="NCBI Taxonomy" id="51655"/>
    <lineage>
        <taxon>Eukaryota</taxon>
        <taxon>Metazoa</taxon>
        <taxon>Ecdysozoa</taxon>
        <taxon>Arthropoda</taxon>
        <taxon>Hexapoda</taxon>
        <taxon>Insecta</taxon>
        <taxon>Pterygota</taxon>
        <taxon>Neoptera</taxon>
        <taxon>Endopterygota</taxon>
        <taxon>Lepidoptera</taxon>
        <taxon>Glossata</taxon>
        <taxon>Ditrysia</taxon>
        <taxon>Yponomeutoidea</taxon>
        <taxon>Plutellidae</taxon>
        <taxon>Plutella</taxon>
    </lineage>
</organism>
<accession>A0ABQ7QRZ1</accession>
<comment type="caution">
    <text evidence="3">The sequence shown here is derived from an EMBL/GenBank/DDBJ whole genome shotgun (WGS) entry which is preliminary data.</text>
</comment>
<feature type="chain" id="PRO_5046104173" evidence="2">
    <location>
        <begin position="20"/>
        <end position="302"/>
    </location>
</feature>
<sequence>MNKLPYVLLACLASLMVNAKPSQTETKVEVIKSEGVESLASVDGTQGGDAEQSARQKRWYNFYGYGYPAAPFQAAGSFDQQGDTFLEIYRKLKDISSLVRNPSQQAPPPQIPIYIPVLFVPQRCNCGGQNDSVNVTNRFPEMDDTRQNWGIVTVDEEDNTTYNRPISFQPILPEEPLDRPPPPVEHGSAQGGVSAPAAPPVRPQPPTRPPPARGPPASGPPRVPSFAGGNPASNNTPGSAQEPSLCDGAVLSCCLRPKVTYECFASQGCDNISQIAFNGACAPSNLLNIVNKYQRFYASRAG</sequence>
<feature type="compositionally biased region" description="Polar residues" evidence="1">
    <location>
        <begin position="231"/>
        <end position="242"/>
    </location>
</feature>
<evidence type="ECO:0000313" key="4">
    <source>
        <dbReference type="Proteomes" id="UP000823941"/>
    </source>
</evidence>